<feature type="region of interest" description="Disordered" evidence="1">
    <location>
        <begin position="219"/>
        <end position="244"/>
    </location>
</feature>
<accession>A0ABR4BS44</accession>
<dbReference type="EMBL" id="JAZHXI010000025">
    <property type="protein sequence ID" value="KAL2059884.1"/>
    <property type="molecule type" value="Genomic_DNA"/>
</dbReference>
<dbReference type="PANTHER" id="PTHR42957:SF1">
    <property type="entry name" value="HELICASE MJ1565-RELATED"/>
    <property type="match status" value="1"/>
</dbReference>
<feature type="region of interest" description="Disordered" evidence="1">
    <location>
        <begin position="1"/>
        <end position="33"/>
    </location>
</feature>
<dbReference type="InterPro" id="IPR008571">
    <property type="entry name" value="HerA-like"/>
</dbReference>
<sequence length="738" mass="81945">MSYSDDDEKPPTKDFGIIGQDSSFQGLEDGPREEEQLKPNIRARHINVIDVAGTTGTDLFLSSGKTIAKGGFSAPARSCGKKKPWQQSDPTTARSRRVACFKRTPFNDEKRYLTSSKFLLDIATMIKFNLEEWVMEKYEEIGFGIEGGSLFIGKKRLKRELISMKPNYELRIQQLVNDIQIPDTLPANVRNPQLVIETPSILPHSHTSGHKHIVACQDTSTASRSGIDTPEASSSSAPANTEQDLQDAIEESLSFHSRLIELKSSSSSTDVIHIDLATSMSDLQLELLQSQLIDEEQKETVSLNDVVNATMFCGETLARFRTFGCPQYGLLGCVERTGSTTMRESTIYLNTNVPFSAFICGVQGSGKSHTTACMIENCLISAPVLGVLQRPLSVLVFNFAEYTSRASFRPCELAFLAAPDPNLPYHLGVKRVRVLVSPSNYQHLKKSYSQIPGVSVRPFLLAPKDLDICTILTLMSIKSNGAAPLYMATVTKILRKLAMESTGDFDYTCFRRLLRETKFDNTQREFLEQRLDLLDSFLDLDLDSSSATLEFNVGEITIVDLSCPFVDAATACILFKIAKDLFLKSNLATGKVIVLDEAHKYMTDSPASKALTESLMGVIREQRHYGVRVIISTQEPTISPKLIDICSITIMHRFSSPEWLSVLKKHILLPNSKLHQDNTSSMLSEIMNLKTGEAILFAPSTLFTARDGGEPTKDAEALSRFRVRRRITWDGGKSVVCV</sequence>
<organism evidence="2 3">
    <name type="scientific">Oculimacula yallundae</name>
    <dbReference type="NCBI Taxonomy" id="86028"/>
    <lineage>
        <taxon>Eukaryota</taxon>
        <taxon>Fungi</taxon>
        <taxon>Dikarya</taxon>
        <taxon>Ascomycota</taxon>
        <taxon>Pezizomycotina</taxon>
        <taxon>Leotiomycetes</taxon>
        <taxon>Helotiales</taxon>
        <taxon>Ploettnerulaceae</taxon>
        <taxon>Oculimacula</taxon>
    </lineage>
</organism>
<evidence type="ECO:0000256" key="1">
    <source>
        <dbReference type="SAM" id="MobiDB-lite"/>
    </source>
</evidence>
<reference evidence="2 3" key="1">
    <citation type="journal article" date="2024" name="Commun. Biol.">
        <title>Comparative genomic analysis of thermophilic fungi reveals convergent evolutionary adaptations and gene losses.</title>
        <authorList>
            <person name="Steindorff A.S."/>
            <person name="Aguilar-Pontes M.V."/>
            <person name="Robinson A.J."/>
            <person name="Andreopoulos B."/>
            <person name="LaButti K."/>
            <person name="Kuo A."/>
            <person name="Mondo S."/>
            <person name="Riley R."/>
            <person name="Otillar R."/>
            <person name="Haridas S."/>
            <person name="Lipzen A."/>
            <person name="Grimwood J."/>
            <person name="Schmutz J."/>
            <person name="Clum A."/>
            <person name="Reid I.D."/>
            <person name="Moisan M.C."/>
            <person name="Butler G."/>
            <person name="Nguyen T.T.M."/>
            <person name="Dewar K."/>
            <person name="Conant G."/>
            <person name="Drula E."/>
            <person name="Henrissat B."/>
            <person name="Hansel C."/>
            <person name="Singer S."/>
            <person name="Hutchinson M.I."/>
            <person name="de Vries R.P."/>
            <person name="Natvig D.O."/>
            <person name="Powell A.J."/>
            <person name="Tsang A."/>
            <person name="Grigoriev I.V."/>
        </authorList>
    </citation>
    <scope>NUCLEOTIDE SEQUENCE [LARGE SCALE GENOMIC DNA]</scope>
    <source>
        <strain evidence="2 3">CBS 494.80</strain>
    </source>
</reference>
<dbReference type="Gene3D" id="3.40.50.300">
    <property type="entry name" value="P-loop containing nucleotide triphosphate hydrolases"/>
    <property type="match status" value="1"/>
</dbReference>
<dbReference type="SUPFAM" id="SSF52540">
    <property type="entry name" value="P-loop containing nucleoside triphosphate hydrolases"/>
    <property type="match status" value="1"/>
</dbReference>
<gene>
    <name evidence="2" type="ORF">VTL71DRAFT_10039</name>
</gene>
<evidence type="ECO:0000313" key="3">
    <source>
        <dbReference type="Proteomes" id="UP001595075"/>
    </source>
</evidence>
<dbReference type="PANTHER" id="PTHR42957">
    <property type="entry name" value="HELICASE MJ1565-RELATED"/>
    <property type="match status" value="1"/>
</dbReference>
<proteinExistence type="predicted"/>
<feature type="region of interest" description="Disordered" evidence="1">
    <location>
        <begin position="75"/>
        <end position="94"/>
    </location>
</feature>
<dbReference type="Proteomes" id="UP001595075">
    <property type="component" value="Unassembled WGS sequence"/>
</dbReference>
<evidence type="ECO:0000313" key="2">
    <source>
        <dbReference type="EMBL" id="KAL2059884.1"/>
    </source>
</evidence>
<dbReference type="InterPro" id="IPR027417">
    <property type="entry name" value="P-loop_NTPase"/>
</dbReference>
<name>A0ABR4BS44_9HELO</name>
<feature type="compositionally biased region" description="Polar residues" evidence="1">
    <location>
        <begin position="219"/>
        <end position="243"/>
    </location>
</feature>
<protein>
    <submittedName>
        <fullName evidence="2">Uncharacterized protein</fullName>
    </submittedName>
</protein>
<keyword evidence="3" id="KW-1185">Reference proteome</keyword>
<comment type="caution">
    <text evidence="2">The sequence shown here is derived from an EMBL/GenBank/DDBJ whole genome shotgun (WGS) entry which is preliminary data.</text>
</comment>